<dbReference type="Proteomes" id="UP000335538">
    <property type="component" value="Unassembled WGS sequence"/>
</dbReference>
<keyword evidence="1" id="KW-0472">Membrane</keyword>
<dbReference type="AlphaFoldDB" id="A0A5E5AS64"/>
<evidence type="ECO:0000256" key="1">
    <source>
        <dbReference type="SAM" id="Phobius"/>
    </source>
</evidence>
<accession>A0A5E5AS64</accession>
<feature type="transmembrane region" description="Helical" evidence="1">
    <location>
        <begin position="61"/>
        <end position="87"/>
    </location>
</feature>
<dbReference type="EMBL" id="CABPSR010000001">
    <property type="protein sequence ID" value="VVE76599.1"/>
    <property type="molecule type" value="Genomic_DNA"/>
</dbReference>
<evidence type="ECO:0008006" key="4">
    <source>
        <dbReference type="Google" id="ProtNLM"/>
    </source>
</evidence>
<gene>
    <name evidence="2" type="ORF">PSP31121_00835</name>
</gene>
<proteinExistence type="predicted"/>
<feature type="transmembrane region" description="Helical" evidence="1">
    <location>
        <begin position="99"/>
        <end position="121"/>
    </location>
</feature>
<dbReference type="RefSeq" id="WP_150808255.1">
    <property type="nucleotide sequence ID" value="NZ_CABPSR010000001.1"/>
</dbReference>
<name>A0A5E5AS64_9BURK</name>
<reference evidence="2 3" key="1">
    <citation type="submission" date="2019-08" db="EMBL/GenBank/DDBJ databases">
        <authorList>
            <person name="Peeters C."/>
        </authorList>
    </citation>
    <scope>NUCLEOTIDE SEQUENCE [LARGE SCALE GENOMIC DNA]</scope>
    <source>
        <strain evidence="2 3">LMG 31121</strain>
    </source>
</reference>
<evidence type="ECO:0000313" key="3">
    <source>
        <dbReference type="Proteomes" id="UP000335538"/>
    </source>
</evidence>
<evidence type="ECO:0000313" key="2">
    <source>
        <dbReference type="EMBL" id="VVE76599.1"/>
    </source>
</evidence>
<protein>
    <recommendedName>
        <fullName evidence="4">Transmembrane protein</fullName>
    </recommendedName>
</protein>
<organism evidence="2 3">
    <name type="scientific">Pandoraea sputorum</name>
    <dbReference type="NCBI Taxonomy" id="93222"/>
    <lineage>
        <taxon>Bacteria</taxon>
        <taxon>Pseudomonadati</taxon>
        <taxon>Pseudomonadota</taxon>
        <taxon>Betaproteobacteria</taxon>
        <taxon>Burkholderiales</taxon>
        <taxon>Burkholderiaceae</taxon>
        <taxon>Pandoraea</taxon>
    </lineage>
</organism>
<sequence>MRLGSIGGAGPSASVVPTHRSAIESAEDARITIDFPMTPDDIRLRSQTVSRLGRGGLSGGLTGVAMTVLGMLGLSAGGYFCLAATGVDDESGVPRLDPWIGVGIGGGMAAVSTLAVTYGLAQVCLCLKKQHEAGREITTLSTRVQFESPREAAPRDYA</sequence>
<keyword evidence="1" id="KW-0812">Transmembrane</keyword>
<keyword evidence="1" id="KW-1133">Transmembrane helix</keyword>